<keyword evidence="4" id="KW-1185">Reference proteome</keyword>
<dbReference type="OrthoDB" id="5804752at2759"/>
<keyword evidence="1" id="KW-0732">Signal</keyword>
<dbReference type="Proteomes" id="UP001152747">
    <property type="component" value="Unassembled WGS sequence"/>
</dbReference>
<accession>A0A9P1N7L2</accession>
<dbReference type="PANTHER" id="PTHR21453">
    <property type="entry name" value="DUF19 DOMAIN-CONTAINING PROTEIN-RELATED-RELATED"/>
    <property type="match status" value="1"/>
</dbReference>
<evidence type="ECO:0000313" key="3">
    <source>
        <dbReference type="EMBL" id="CAI5454088.1"/>
    </source>
</evidence>
<reference evidence="3" key="1">
    <citation type="submission" date="2022-11" db="EMBL/GenBank/DDBJ databases">
        <authorList>
            <person name="Kikuchi T."/>
        </authorList>
    </citation>
    <scope>NUCLEOTIDE SEQUENCE</scope>
    <source>
        <strain evidence="3">PS1010</strain>
    </source>
</reference>
<evidence type="ECO:0000259" key="2">
    <source>
        <dbReference type="Pfam" id="PF01579"/>
    </source>
</evidence>
<evidence type="ECO:0000313" key="4">
    <source>
        <dbReference type="Proteomes" id="UP001152747"/>
    </source>
</evidence>
<sequence>MNFLVCFFLLFKFSLSELSIDNSVTVSPEPEIVANCSDESKKEIETGMTAVQLSIFSTMFGAFKVEPCKMFEDIVNNTNCTTVGPRIPNVIKMCRHAVFTHGEFEECADKLSESENECYSSYLNDKIESGKDYCKNYFGKENCVRQTIIDLCSEDDWKLFKEEKLRDVTGTDCDFSDL</sequence>
<gene>
    <name evidence="3" type="ORF">CAMP_LOCUS16725</name>
</gene>
<feature type="signal peptide" evidence="1">
    <location>
        <begin position="1"/>
        <end position="16"/>
    </location>
</feature>
<feature type="chain" id="PRO_5040461959" description="T20D4.11-like domain-containing protein" evidence="1">
    <location>
        <begin position="17"/>
        <end position="178"/>
    </location>
</feature>
<comment type="caution">
    <text evidence="3">The sequence shown here is derived from an EMBL/GenBank/DDBJ whole genome shotgun (WGS) entry which is preliminary data.</text>
</comment>
<feature type="domain" description="T20D4.11-like" evidence="2">
    <location>
        <begin position="66"/>
        <end position="173"/>
    </location>
</feature>
<name>A0A9P1N7L2_9PELO</name>
<dbReference type="Pfam" id="PF01579">
    <property type="entry name" value="DUF19"/>
    <property type="match status" value="1"/>
</dbReference>
<organism evidence="3 4">
    <name type="scientific">Caenorhabditis angaria</name>
    <dbReference type="NCBI Taxonomy" id="860376"/>
    <lineage>
        <taxon>Eukaryota</taxon>
        <taxon>Metazoa</taxon>
        <taxon>Ecdysozoa</taxon>
        <taxon>Nematoda</taxon>
        <taxon>Chromadorea</taxon>
        <taxon>Rhabditida</taxon>
        <taxon>Rhabditina</taxon>
        <taxon>Rhabditomorpha</taxon>
        <taxon>Rhabditoidea</taxon>
        <taxon>Rhabditidae</taxon>
        <taxon>Peloderinae</taxon>
        <taxon>Caenorhabditis</taxon>
    </lineage>
</organism>
<evidence type="ECO:0000256" key="1">
    <source>
        <dbReference type="SAM" id="SignalP"/>
    </source>
</evidence>
<protein>
    <recommendedName>
        <fullName evidence="2">T20D4.11-like domain-containing protein</fullName>
    </recommendedName>
</protein>
<dbReference type="InterPro" id="IPR002542">
    <property type="entry name" value="T20D4.11-like_dom"/>
</dbReference>
<dbReference type="AlphaFoldDB" id="A0A9P1N7L2"/>
<proteinExistence type="predicted"/>
<dbReference type="EMBL" id="CANHGI010000006">
    <property type="protein sequence ID" value="CAI5454088.1"/>
    <property type="molecule type" value="Genomic_DNA"/>
</dbReference>